<feature type="region of interest" description="Disordered" evidence="1">
    <location>
        <begin position="200"/>
        <end position="227"/>
    </location>
</feature>
<protein>
    <recommendedName>
        <fullName evidence="2">Reverse transcriptase zinc-binding domain-containing protein</fullName>
    </recommendedName>
</protein>
<feature type="domain" description="Reverse transcriptase zinc-binding" evidence="2">
    <location>
        <begin position="70"/>
        <end position="146"/>
    </location>
</feature>
<name>A0A565BPF6_9BRAS</name>
<dbReference type="EMBL" id="CABITT030000004">
    <property type="protein sequence ID" value="VVB03531.1"/>
    <property type="molecule type" value="Genomic_DNA"/>
</dbReference>
<evidence type="ECO:0000259" key="2">
    <source>
        <dbReference type="Pfam" id="PF13966"/>
    </source>
</evidence>
<dbReference type="Proteomes" id="UP000489600">
    <property type="component" value="Unassembled WGS sequence"/>
</dbReference>
<dbReference type="Pfam" id="PF13966">
    <property type="entry name" value="zf-RVT"/>
    <property type="match status" value="1"/>
</dbReference>
<sequence>MGMKVADLLDKTTLEWDRIKVHNTLPELAKQVFCVKPSKAGVKNRVCRIPNSSREYTTKSGYYTAEAQLTQLDESQVNLEWTADIWKGDCSPKLKVFIWRCALEAIAIGENLMKRGINISTSCIHLGVVEIMVHLLFHCPYARRVWSLILFKTPFEPLQISDLKTRLKVGNSFDALPPTGVAAGPLFPWNTFRARYSYKSSSGGSRMGKNESMNHPNAEMEYSRKRR</sequence>
<evidence type="ECO:0000256" key="1">
    <source>
        <dbReference type="SAM" id="MobiDB-lite"/>
    </source>
</evidence>
<dbReference type="AlphaFoldDB" id="A0A565BPF6"/>
<proteinExistence type="predicted"/>
<dbReference type="OrthoDB" id="1113780at2759"/>
<gene>
    <name evidence="3" type="ORF">ANE_LOCUS13975</name>
</gene>
<evidence type="ECO:0000313" key="3">
    <source>
        <dbReference type="EMBL" id="VVB03531.1"/>
    </source>
</evidence>
<reference evidence="3" key="1">
    <citation type="submission" date="2019-07" db="EMBL/GenBank/DDBJ databases">
        <authorList>
            <person name="Dittberner H."/>
        </authorList>
    </citation>
    <scope>NUCLEOTIDE SEQUENCE [LARGE SCALE GENOMIC DNA]</scope>
</reference>
<dbReference type="InterPro" id="IPR026960">
    <property type="entry name" value="RVT-Znf"/>
</dbReference>
<evidence type="ECO:0000313" key="4">
    <source>
        <dbReference type="Proteomes" id="UP000489600"/>
    </source>
</evidence>
<organism evidence="3 4">
    <name type="scientific">Arabis nemorensis</name>
    <dbReference type="NCBI Taxonomy" id="586526"/>
    <lineage>
        <taxon>Eukaryota</taxon>
        <taxon>Viridiplantae</taxon>
        <taxon>Streptophyta</taxon>
        <taxon>Embryophyta</taxon>
        <taxon>Tracheophyta</taxon>
        <taxon>Spermatophyta</taxon>
        <taxon>Magnoliopsida</taxon>
        <taxon>eudicotyledons</taxon>
        <taxon>Gunneridae</taxon>
        <taxon>Pentapetalae</taxon>
        <taxon>rosids</taxon>
        <taxon>malvids</taxon>
        <taxon>Brassicales</taxon>
        <taxon>Brassicaceae</taxon>
        <taxon>Arabideae</taxon>
        <taxon>Arabis</taxon>
    </lineage>
</organism>
<keyword evidence="4" id="KW-1185">Reference proteome</keyword>
<accession>A0A565BPF6</accession>
<comment type="caution">
    <text evidence="3">The sequence shown here is derived from an EMBL/GenBank/DDBJ whole genome shotgun (WGS) entry which is preliminary data.</text>
</comment>